<dbReference type="OrthoDB" id="4068074at2759"/>
<protein>
    <submittedName>
        <fullName evidence="2">LAFE_0B09230g1_1</fullName>
    </submittedName>
</protein>
<sequence>MSSSFLSIYSDNWTLSDRKTGLIKIESSSTTDSSTSSLLRSNTVLSSPCKINEALLKGITELNIEDTYNETPSLLIAERSISTLNLILRSMVEDNVYLTEKIILHKYIWDFSVYEQRHDEFPLENVPVKCNILKTLKKLLTDYRESNYQLHLEVVAKVLQYLNKLFQASHMEAPVSHRHDRESIIRGSASSLRNAPHHVVDSRQSTISIDTQSIRHPNSTTGSIQSSSGKSRILSKLFSNPRNNRGNNNLSDVLSIKKSASEQNRQDSDRTTSKRISTSHKIQDVIAMVEYKDFIVQLTEELKRLPKTDKNDIIFNFVDKSINAFVLKDVRLLLRHYLETEVIMML</sequence>
<dbReference type="OMA" id="PCKINEA"/>
<dbReference type="Proteomes" id="UP000190831">
    <property type="component" value="Chromosome B"/>
</dbReference>
<feature type="region of interest" description="Disordered" evidence="1">
    <location>
        <begin position="188"/>
        <end position="230"/>
    </location>
</feature>
<evidence type="ECO:0000313" key="2">
    <source>
        <dbReference type="EMBL" id="SCW00090.1"/>
    </source>
</evidence>
<feature type="region of interest" description="Disordered" evidence="1">
    <location>
        <begin position="258"/>
        <end position="277"/>
    </location>
</feature>
<name>A0A1G4M8C1_LACFM</name>
<evidence type="ECO:0000256" key="1">
    <source>
        <dbReference type="SAM" id="MobiDB-lite"/>
    </source>
</evidence>
<organism evidence="2 3">
    <name type="scientific">Lachancea fermentati</name>
    <name type="common">Zygosaccharomyces fermentati</name>
    <dbReference type="NCBI Taxonomy" id="4955"/>
    <lineage>
        <taxon>Eukaryota</taxon>
        <taxon>Fungi</taxon>
        <taxon>Dikarya</taxon>
        <taxon>Ascomycota</taxon>
        <taxon>Saccharomycotina</taxon>
        <taxon>Saccharomycetes</taxon>
        <taxon>Saccharomycetales</taxon>
        <taxon>Saccharomycetaceae</taxon>
        <taxon>Lachancea</taxon>
    </lineage>
</organism>
<dbReference type="AlphaFoldDB" id="A0A1G4M8C1"/>
<reference evidence="3" key="1">
    <citation type="submission" date="2016-03" db="EMBL/GenBank/DDBJ databases">
        <authorList>
            <person name="Devillers H."/>
        </authorList>
    </citation>
    <scope>NUCLEOTIDE SEQUENCE [LARGE SCALE GENOMIC DNA]</scope>
</reference>
<dbReference type="EMBL" id="LT598489">
    <property type="protein sequence ID" value="SCW00090.1"/>
    <property type="molecule type" value="Genomic_DNA"/>
</dbReference>
<gene>
    <name evidence="2" type="ORF">LAFE_0B09230G</name>
</gene>
<evidence type="ECO:0000313" key="3">
    <source>
        <dbReference type="Proteomes" id="UP000190831"/>
    </source>
</evidence>
<feature type="compositionally biased region" description="Polar residues" evidence="1">
    <location>
        <begin position="202"/>
        <end position="230"/>
    </location>
</feature>
<proteinExistence type="predicted"/>
<accession>A0A1G4M8C1</accession>
<keyword evidence="3" id="KW-1185">Reference proteome</keyword>